<feature type="transmembrane region" description="Helical" evidence="1">
    <location>
        <begin position="76"/>
        <end position="100"/>
    </location>
</feature>
<comment type="caution">
    <text evidence="2">The sequence shown here is derived from an EMBL/GenBank/DDBJ whole genome shotgun (WGS) entry which is preliminary data.</text>
</comment>
<organism evidence="2 3">
    <name type="scientific">Allosphingosinicella ginsenosidimutans</name>
    <dbReference type="NCBI Taxonomy" id="1176539"/>
    <lineage>
        <taxon>Bacteria</taxon>
        <taxon>Pseudomonadati</taxon>
        <taxon>Pseudomonadota</taxon>
        <taxon>Alphaproteobacteria</taxon>
        <taxon>Sphingomonadales</taxon>
        <taxon>Sphingomonadaceae</taxon>
        <taxon>Allosphingosinicella</taxon>
    </lineage>
</organism>
<feature type="transmembrane region" description="Helical" evidence="1">
    <location>
        <begin position="14"/>
        <end position="35"/>
    </location>
</feature>
<evidence type="ECO:0000313" key="3">
    <source>
        <dbReference type="Proteomes" id="UP000321249"/>
    </source>
</evidence>
<proteinExistence type="predicted"/>
<feature type="transmembrane region" description="Helical" evidence="1">
    <location>
        <begin position="112"/>
        <end position="138"/>
    </location>
</feature>
<keyword evidence="1" id="KW-0812">Transmembrane</keyword>
<protein>
    <submittedName>
        <fullName evidence="2">DUF2721 domain-containing protein</fullName>
    </submittedName>
</protein>
<dbReference type="OrthoDB" id="5396182at2"/>
<reference evidence="2 3" key="1">
    <citation type="journal article" date="2015" name="J. Microbiol.">
        <title>Sphingosinicella ginsenosidimutans sp. nov., with ginsenoside converting activity.</title>
        <authorList>
            <person name="Kim J.K."/>
            <person name="Kang M.S."/>
            <person name="Park S.C."/>
            <person name="Kim K.M."/>
            <person name="Choi K."/>
            <person name="Yoon M.H."/>
            <person name="Im W.T."/>
        </authorList>
    </citation>
    <scope>NUCLEOTIDE SEQUENCE [LARGE SCALE GENOMIC DNA]</scope>
    <source>
        <strain evidence="2 3">BS-11</strain>
    </source>
</reference>
<keyword evidence="3" id="KW-1185">Reference proteome</keyword>
<dbReference type="Proteomes" id="UP000321249">
    <property type="component" value="Unassembled WGS sequence"/>
</dbReference>
<keyword evidence="1" id="KW-1133">Transmembrane helix</keyword>
<dbReference type="EMBL" id="VOQQ01000001">
    <property type="protein sequence ID" value="TXC63194.1"/>
    <property type="molecule type" value="Genomic_DNA"/>
</dbReference>
<dbReference type="RefSeq" id="WP_147042606.1">
    <property type="nucleotide sequence ID" value="NZ_BAABIR010000005.1"/>
</dbReference>
<name>A0A5C6TS36_9SPHN</name>
<evidence type="ECO:0000313" key="2">
    <source>
        <dbReference type="EMBL" id="TXC63194.1"/>
    </source>
</evidence>
<gene>
    <name evidence="2" type="ORF">FRZ32_05670</name>
</gene>
<accession>A0A5C6TS36</accession>
<keyword evidence="1" id="KW-0472">Membrane</keyword>
<dbReference type="Pfam" id="PF11026">
    <property type="entry name" value="DUF2721"/>
    <property type="match status" value="1"/>
</dbReference>
<dbReference type="AlphaFoldDB" id="A0A5C6TS36"/>
<dbReference type="InterPro" id="IPR021279">
    <property type="entry name" value="DUF2721"/>
</dbReference>
<sequence>MHEAAAVSTIAHQIQLAVAPVFLLAGIGSFLNVMAGRLARTVDRARDIEREFASFEAERLRLATAELYILDKRTTLANLAISACTAAAFFVCVLVALLFVADLAAVGIGRPIAWLFVIAMGLLILGLLLFLGEVWLAMRAVRLRRDAMPHRRG</sequence>
<evidence type="ECO:0000256" key="1">
    <source>
        <dbReference type="SAM" id="Phobius"/>
    </source>
</evidence>